<dbReference type="EMBL" id="JBHMQT010000014">
    <property type="protein sequence ID" value="MFC0862538.1"/>
    <property type="molecule type" value="Genomic_DNA"/>
</dbReference>
<dbReference type="Proteomes" id="UP001589870">
    <property type="component" value="Unassembled WGS sequence"/>
</dbReference>
<comment type="caution">
    <text evidence="1">The sequence shown here is derived from an EMBL/GenBank/DDBJ whole genome shotgun (WGS) entry which is preliminary data.</text>
</comment>
<gene>
    <name evidence="1" type="ORF">ACFHYQ_09550</name>
</gene>
<accession>A0ABV6U246</accession>
<proteinExistence type="predicted"/>
<sequence length="651" mass="70047">MDGFVGVNPTNLEELAKRLHRLHEVLSRNGPLIRQTMQRWGGEVSLAPLARLTDAALDDARDMRARTARAHDLANLKSLDPTTLRPRGEWVLTGLPPRYLDLDWTATGQSGTQAVQDVQALNDVLATASSSPERARPDLAQVAQRITEHLGDKDYLATFWAQGGAAALKAASTLYEGPGGSLLSADSVSLLQALGTSLAAASRMRTGTGKDSRPLLSAATRAAITKNSDPWSTGMLFKYGPDGTSWDPQFLAEVTRSMLDARATGRTQVGPADKALPVHSGDQQALADFDPVAAVLDRAAENGLAARHVLGDQANGVKYATMLVSDDWRTLGYDGYSMDTPRRGPLQVDMSSHPAGFIKAAVSAERGATEDAKESAWAVVNVVQATAEFARLHPGDVLPHPIRQSLIHTADRYLPDLAASVNSYMSGAHPLSDQPDAPWAAYVDRTALTAFLKQALHDPKDLGSFQGKMEARISASVAASIRNPGEDYLRQMSSLNGLIAKVEKDLKFDDAQQRDEQAQRLKTFLSIASGGYGALSFSNAFGKGTASQVFLAIAQPPANDSISTDNAIKALRIGEEDFRETLLHVKIPVIQGLVAAGAIKLPPDTSWCKNGVITPNVDLTIWYNAHERVVYGGRRLGEWVGDAEHAMEVQR</sequence>
<organism evidence="1 2">
    <name type="scientific">Sphaerimonospora cavernae</name>
    <dbReference type="NCBI Taxonomy" id="1740611"/>
    <lineage>
        <taxon>Bacteria</taxon>
        <taxon>Bacillati</taxon>
        <taxon>Actinomycetota</taxon>
        <taxon>Actinomycetes</taxon>
        <taxon>Streptosporangiales</taxon>
        <taxon>Streptosporangiaceae</taxon>
        <taxon>Sphaerimonospora</taxon>
    </lineage>
</organism>
<dbReference type="RefSeq" id="WP_394300738.1">
    <property type="nucleotide sequence ID" value="NZ_JBHMQT010000014.1"/>
</dbReference>
<evidence type="ECO:0000313" key="2">
    <source>
        <dbReference type="Proteomes" id="UP001589870"/>
    </source>
</evidence>
<reference evidence="1 2" key="1">
    <citation type="submission" date="2024-09" db="EMBL/GenBank/DDBJ databases">
        <authorList>
            <person name="Sun Q."/>
            <person name="Mori K."/>
        </authorList>
    </citation>
    <scope>NUCLEOTIDE SEQUENCE [LARGE SCALE GENOMIC DNA]</scope>
    <source>
        <strain evidence="1 2">TBRC 1851</strain>
    </source>
</reference>
<keyword evidence="2" id="KW-1185">Reference proteome</keyword>
<name>A0ABV6U246_9ACTN</name>
<evidence type="ECO:0000313" key="1">
    <source>
        <dbReference type="EMBL" id="MFC0862538.1"/>
    </source>
</evidence>
<protein>
    <submittedName>
        <fullName evidence="1">Uncharacterized protein</fullName>
    </submittedName>
</protein>